<accession>A0A975D3U4</accession>
<evidence type="ECO:0000313" key="1">
    <source>
        <dbReference type="EMBL" id="QTH22148.1"/>
    </source>
</evidence>
<dbReference type="InterPro" id="IPR024997">
    <property type="entry name" value="DUF3892"/>
</dbReference>
<gene>
    <name evidence="1" type="ORF">HRJ34_01010</name>
</gene>
<protein>
    <submittedName>
        <fullName evidence="1">DUF3892 domain-containing protein</fullName>
    </submittedName>
</protein>
<dbReference type="RefSeq" id="WP_081876393.1">
    <property type="nucleotide sequence ID" value="NZ_CP059319.1"/>
</dbReference>
<proteinExistence type="predicted"/>
<dbReference type="Proteomes" id="UP000664914">
    <property type="component" value="Chromosome"/>
</dbReference>
<organism evidence="1 2">
    <name type="scientific">Rhizorhabdus wittichii</name>
    <dbReference type="NCBI Taxonomy" id="160791"/>
    <lineage>
        <taxon>Bacteria</taxon>
        <taxon>Pseudomonadati</taxon>
        <taxon>Pseudomonadota</taxon>
        <taxon>Alphaproteobacteria</taxon>
        <taxon>Sphingomonadales</taxon>
        <taxon>Sphingomonadaceae</taxon>
        <taxon>Rhizorhabdus</taxon>
    </lineage>
</organism>
<dbReference type="AlphaFoldDB" id="A0A975D3U4"/>
<evidence type="ECO:0000313" key="2">
    <source>
        <dbReference type="Proteomes" id="UP000664914"/>
    </source>
</evidence>
<reference evidence="1" key="2">
    <citation type="submission" date="2021-04" db="EMBL/GenBank/DDBJ databases">
        <title>Isolation and genomic analysis of the ibuprofen-degrading bacterium Sphingomonas strain MPO218.</title>
        <authorList>
            <person name="Aulestia M."/>
            <person name="Flores A."/>
            <person name="Mangas E.L."/>
            <person name="Perez-Pulido A.J."/>
            <person name="Santero E."/>
            <person name="Camacho E.M."/>
        </authorList>
    </citation>
    <scope>NUCLEOTIDE SEQUENCE</scope>
    <source>
        <strain evidence="1">MPO218</strain>
    </source>
</reference>
<name>A0A975D3U4_9SPHN</name>
<sequence length="88" mass="9806">MADYQVTCIVPDGADADRRIDRLGGPNWNDSIDNVIRFIKTGAHRFYTSVGGRSVWVVVRQHPTSGRDYLTTEGDGFPPNNLLSLPRC</sequence>
<dbReference type="Pfam" id="PF13031">
    <property type="entry name" value="DUF3892"/>
    <property type="match status" value="1"/>
</dbReference>
<dbReference type="EMBL" id="CP059319">
    <property type="protein sequence ID" value="QTH22148.1"/>
    <property type="molecule type" value="Genomic_DNA"/>
</dbReference>
<reference evidence="1" key="1">
    <citation type="submission" date="2020-07" db="EMBL/GenBank/DDBJ databases">
        <authorList>
            <person name="Camacho E."/>
        </authorList>
    </citation>
    <scope>NUCLEOTIDE SEQUENCE</scope>
    <source>
        <strain evidence="1">MPO218</strain>
    </source>
</reference>